<dbReference type="InterPro" id="IPR002401">
    <property type="entry name" value="Cyt_P450_E_grp-I"/>
</dbReference>
<dbReference type="GO" id="GO:0020037">
    <property type="term" value="F:heme binding"/>
    <property type="evidence" value="ECO:0007669"/>
    <property type="project" value="InterPro"/>
</dbReference>
<feature type="binding site" description="axial binding residue" evidence="4">
    <location>
        <position position="84"/>
    </location>
    <ligand>
        <name>heme</name>
        <dbReference type="ChEBI" id="CHEBI:30413"/>
    </ligand>
    <ligandPart>
        <name>Fe</name>
        <dbReference type="ChEBI" id="CHEBI:18248"/>
    </ligandPart>
</feature>
<organism evidence="6">
    <name type="scientific">Arion vulgaris</name>
    <dbReference type="NCBI Taxonomy" id="1028688"/>
    <lineage>
        <taxon>Eukaryota</taxon>
        <taxon>Metazoa</taxon>
        <taxon>Spiralia</taxon>
        <taxon>Lophotrochozoa</taxon>
        <taxon>Mollusca</taxon>
        <taxon>Gastropoda</taxon>
        <taxon>Heterobranchia</taxon>
        <taxon>Euthyneura</taxon>
        <taxon>Panpulmonata</taxon>
        <taxon>Eupulmonata</taxon>
        <taxon>Stylommatophora</taxon>
        <taxon>Helicina</taxon>
        <taxon>Arionoidea</taxon>
        <taxon>Arionidae</taxon>
        <taxon>Arion</taxon>
    </lineage>
</organism>
<dbReference type="PRINTS" id="PR00463">
    <property type="entry name" value="EP450I"/>
</dbReference>
<dbReference type="Pfam" id="PF00067">
    <property type="entry name" value="p450"/>
    <property type="match status" value="1"/>
</dbReference>
<comment type="cofactor">
    <cofactor evidence="4">
        <name>heme</name>
        <dbReference type="ChEBI" id="CHEBI:30413"/>
    </cofactor>
</comment>
<dbReference type="InterPro" id="IPR050182">
    <property type="entry name" value="Cytochrome_P450_fam2"/>
</dbReference>
<evidence type="ECO:0000256" key="3">
    <source>
        <dbReference type="ARBA" id="ARBA00023004"/>
    </source>
</evidence>
<accession>A0A0B7B9W2</accession>
<evidence type="ECO:0008006" key="7">
    <source>
        <dbReference type="Google" id="ProtNLM"/>
    </source>
</evidence>
<evidence type="ECO:0000256" key="2">
    <source>
        <dbReference type="ARBA" id="ARBA00022723"/>
    </source>
</evidence>
<dbReference type="Gene3D" id="1.10.630.10">
    <property type="entry name" value="Cytochrome P450"/>
    <property type="match status" value="1"/>
</dbReference>
<dbReference type="InterPro" id="IPR017972">
    <property type="entry name" value="Cyt_P450_CS"/>
</dbReference>
<dbReference type="GO" id="GO:0016705">
    <property type="term" value="F:oxidoreductase activity, acting on paired donors, with incorporation or reduction of molecular oxygen"/>
    <property type="evidence" value="ECO:0007669"/>
    <property type="project" value="InterPro"/>
</dbReference>
<proteinExistence type="inferred from homology"/>
<sequence>MEIQRLASLIPLSGPRIATRDIDFRGYIIAKDTQIFVNFDSILHDKSLWGDEADVFKPERFIAADGSLLSLETWIPFSLGRRACPGESMAKMELFLFVSNIVQRFKICPADSKTVPPIKGQFGITHTPLPHELRMVLRR</sequence>
<comment type="similarity">
    <text evidence="1 5">Belongs to the cytochrome P450 family.</text>
</comment>
<name>A0A0B7B9W2_9EUPU</name>
<protein>
    <recommendedName>
        <fullName evidence="7">Cytochrome P450</fullName>
    </recommendedName>
</protein>
<evidence type="ECO:0000256" key="1">
    <source>
        <dbReference type="ARBA" id="ARBA00010617"/>
    </source>
</evidence>
<gene>
    <name evidence="6" type="primary">ORF167430</name>
</gene>
<dbReference type="PROSITE" id="PS00086">
    <property type="entry name" value="CYTOCHROME_P450"/>
    <property type="match status" value="1"/>
</dbReference>
<dbReference type="AlphaFoldDB" id="A0A0B7B9W2"/>
<dbReference type="InterPro" id="IPR001128">
    <property type="entry name" value="Cyt_P450"/>
</dbReference>
<reference evidence="6" key="1">
    <citation type="submission" date="2014-12" db="EMBL/GenBank/DDBJ databases">
        <title>Insight into the proteome of Arion vulgaris.</title>
        <authorList>
            <person name="Aradska J."/>
            <person name="Bulat T."/>
            <person name="Smidak R."/>
            <person name="Sarate P."/>
            <person name="Gangsoo J."/>
            <person name="Sialana F."/>
            <person name="Bilban M."/>
            <person name="Lubec G."/>
        </authorList>
    </citation>
    <scope>NUCLEOTIDE SEQUENCE</scope>
    <source>
        <tissue evidence="6">Skin</tissue>
    </source>
</reference>
<dbReference type="PANTHER" id="PTHR24300">
    <property type="entry name" value="CYTOCHROME P450 508A4-RELATED"/>
    <property type="match status" value="1"/>
</dbReference>
<evidence type="ECO:0000256" key="4">
    <source>
        <dbReference type="PIRSR" id="PIRSR602401-1"/>
    </source>
</evidence>
<keyword evidence="3 4" id="KW-0408">Iron</keyword>
<dbReference type="GO" id="GO:0004497">
    <property type="term" value="F:monooxygenase activity"/>
    <property type="evidence" value="ECO:0007669"/>
    <property type="project" value="UniProtKB-KW"/>
</dbReference>
<dbReference type="InterPro" id="IPR036396">
    <property type="entry name" value="Cyt_P450_sf"/>
</dbReference>
<keyword evidence="5" id="KW-0503">Monooxygenase</keyword>
<dbReference type="GO" id="GO:0005506">
    <property type="term" value="F:iron ion binding"/>
    <property type="evidence" value="ECO:0007669"/>
    <property type="project" value="InterPro"/>
</dbReference>
<keyword evidence="4 5" id="KW-0349">Heme</keyword>
<keyword evidence="2 4" id="KW-0479">Metal-binding</keyword>
<keyword evidence="5" id="KW-0560">Oxidoreductase</keyword>
<dbReference type="SUPFAM" id="SSF48264">
    <property type="entry name" value="Cytochrome P450"/>
    <property type="match status" value="1"/>
</dbReference>
<evidence type="ECO:0000256" key="5">
    <source>
        <dbReference type="RuleBase" id="RU000461"/>
    </source>
</evidence>
<dbReference type="EMBL" id="HACG01041990">
    <property type="protein sequence ID" value="CEK88855.1"/>
    <property type="molecule type" value="Transcribed_RNA"/>
</dbReference>
<evidence type="ECO:0000313" key="6">
    <source>
        <dbReference type="EMBL" id="CEK88855.1"/>
    </source>
</evidence>